<dbReference type="AlphaFoldDB" id="A0A0P1AQ58"/>
<dbReference type="Gene3D" id="3.30.559.10">
    <property type="entry name" value="Chloramphenicol acetyltransferase-like domain"/>
    <property type="match status" value="2"/>
</dbReference>
<dbReference type="RefSeq" id="XP_024579745.1">
    <property type="nucleotide sequence ID" value="XM_024729361.1"/>
</dbReference>
<protein>
    <recommendedName>
        <fullName evidence="4">Transferase</fullName>
    </recommendedName>
</protein>
<keyword evidence="3" id="KW-1185">Reference proteome</keyword>
<dbReference type="OMA" id="ANCNIED"/>
<reference evidence="3" key="1">
    <citation type="submission" date="2014-09" db="EMBL/GenBank/DDBJ databases">
        <authorList>
            <person name="Sharma Rahul"/>
            <person name="Thines Marco"/>
        </authorList>
    </citation>
    <scope>NUCLEOTIDE SEQUENCE [LARGE SCALE GENOMIC DNA]</scope>
</reference>
<dbReference type="PANTHER" id="PTHR31642">
    <property type="entry name" value="TRICHOTHECENE 3-O-ACETYLTRANSFERASE"/>
    <property type="match status" value="1"/>
</dbReference>
<sequence length="448" mass="49755">MASSFDELLHPLSPMDAVMHSFGFVILYIFPPSTSVSFDLNKLHSSFIALVEQDYPILIGELYVDPSSGIVNVKQSAECRQKGAAGIRFETNPRNSMTTEQAIEERSLDLMPGTRGKKELICAKGTLLKDGGLAIGINASHTLFDGEAMFTFMTVWGQLYNGVKKEERIVVSHARHLLNGSGKEAKMNHPEFRVVQTNGATENAQLPTKVPPATSHHLFHFTSKMMKRIKDVATSSRLDGQVAAETPYVSTVDAITALFTILISRARDHRQDVNITTGVNARRRLNPPLPQNYVGNAIFNAFSTYKNVELQPQAEDEDFVSPAMLNKVARCVRDSILQRNNAYLRDAIDFLTLQNNVAAVQVGTNFVFGPDLMFTSWLHLGMYKADFDGVHPWFACAPRLPCYDGFVMITEAQKGGDGIDVAVFLESNAMQKLDKMFAEVSYLYNDKV</sequence>
<evidence type="ECO:0000313" key="3">
    <source>
        <dbReference type="Proteomes" id="UP000054928"/>
    </source>
</evidence>
<dbReference type="EMBL" id="CCYD01000666">
    <property type="protein sequence ID" value="CEG43376.1"/>
    <property type="molecule type" value="Genomic_DNA"/>
</dbReference>
<dbReference type="GeneID" id="36408630"/>
<evidence type="ECO:0008006" key="4">
    <source>
        <dbReference type="Google" id="ProtNLM"/>
    </source>
</evidence>
<evidence type="ECO:0000313" key="2">
    <source>
        <dbReference type="EMBL" id="CEG43376.1"/>
    </source>
</evidence>
<keyword evidence="1" id="KW-0808">Transferase</keyword>
<dbReference type="STRING" id="4781.A0A0P1AQ58"/>
<organism evidence="2 3">
    <name type="scientific">Plasmopara halstedii</name>
    <name type="common">Downy mildew of sunflower</name>
    <dbReference type="NCBI Taxonomy" id="4781"/>
    <lineage>
        <taxon>Eukaryota</taxon>
        <taxon>Sar</taxon>
        <taxon>Stramenopiles</taxon>
        <taxon>Oomycota</taxon>
        <taxon>Peronosporomycetes</taxon>
        <taxon>Peronosporales</taxon>
        <taxon>Peronosporaceae</taxon>
        <taxon>Plasmopara</taxon>
    </lineage>
</organism>
<dbReference type="OrthoDB" id="671439at2759"/>
<dbReference type="PANTHER" id="PTHR31642:SF310">
    <property type="entry name" value="FATTY ALCOHOL:CAFFEOYL-COA ACYLTRANSFERASE"/>
    <property type="match status" value="1"/>
</dbReference>
<dbReference type="InterPro" id="IPR023213">
    <property type="entry name" value="CAT-like_dom_sf"/>
</dbReference>
<dbReference type="InterPro" id="IPR050317">
    <property type="entry name" value="Plant_Fungal_Acyltransferase"/>
</dbReference>
<proteinExistence type="predicted"/>
<accession>A0A0P1AQ58</accession>
<dbReference type="Pfam" id="PF02458">
    <property type="entry name" value="Transferase"/>
    <property type="match status" value="1"/>
</dbReference>
<dbReference type="GO" id="GO:0016747">
    <property type="term" value="F:acyltransferase activity, transferring groups other than amino-acyl groups"/>
    <property type="evidence" value="ECO:0007669"/>
    <property type="project" value="TreeGrafter"/>
</dbReference>
<name>A0A0P1AQ58_PLAHL</name>
<dbReference type="Proteomes" id="UP000054928">
    <property type="component" value="Unassembled WGS sequence"/>
</dbReference>
<evidence type="ECO:0000256" key="1">
    <source>
        <dbReference type="ARBA" id="ARBA00022679"/>
    </source>
</evidence>